<dbReference type="SUPFAM" id="SSF81343">
    <property type="entry name" value="Fumarate reductase respiratory complex transmembrane subunits"/>
    <property type="match status" value="1"/>
</dbReference>
<dbReference type="GO" id="GO:0009055">
    <property type="term" value="F:electron transfer activity"/>
    <property type="evidence" value="ECO:0007669"/>
    <property type="project" value="InterPro"/>
</dbReference>
<evidence type="ECO:0000256" key="6">
    <source>
        <dbReference type="ARBA" id="ARBA00022692"/>
    </source>
</evidence>
<keyword evidence="15" id="KW-1185">Reference proteome</keyword>
<dbReference type="PANTHER" id="PTHR41910:SF1">
    <property type="entry name" value="SUCCINATE DEHYDROGENASE HYDROPHOBIC MEMBRANE ANCHOR SUBUNIT"/>
    <property type="match status" value="1"/>
</dbReference>
<comment type="subcellular location">
    <subcellularLocation>
        <location evidence="2">Membrane</location>
    </subcellularLocation>
</comment>
<keyword evidence="6 13" id="KW-0812">Transmembrane</keyword>
<feature type="transmembrane region" description="Helical" evidence="13">
    <location>
        <begin position="65"/>
        <end position="84"/>
    </location>
</feature>
<dbReference type="InterPro" id="IPR039023">
    <property type="entry name" value="SdhC_prok"/>
</dbReference>
<feature type="binding site" description="axial binding residue" evidence="12">
    <location>
        <position position="74"/>
    </location>
    <ligand>
        <name>heme</name>
        <dbReference type="ChEBI" id="CHEBI:30413"/>
        <note>ligand shared with second transmembrane subunit</note>
    </ligand>
    <ligandPart>
        <name>Fe</name>
        <dbReference type="ChEBI" id="CHEBI:18248"/>
    </ligandPart>
</feature>
<dbReference type="GO" id="GO:0046872">
    <property type="term" value="F:metal ion binding"/>
    <property type="evidence" value="ECO:0007669"/>
    <property type="project" value="UniProtKB-KW"/>
</dbReference>
<dbReference type="Proteomes" id="UP000559809">
    <property type="component" value="Unassembled WGS sequence"/>
</dbReference>
<evidence type="ECO:0000313" key="14">
    <source>
        <dbReference type="EMBL" id="NYT51453.1"/>
    </source>
</evidence>
<evidence type="ECO:0000256" key="1">
    <source>
        <dbReference type="ARBA" id="ARBA00004050"/>
    </source>
</evidence>
<proteinExistence type="inferred from homology"/>
<sequence length="117" mass="12924">MKKNGLRARSHASWLAFFLHRVSGVLLTIFLPFHFWTLGLALESEAALDTALKWYEHPLFKIGEWLLVFLLAAHALGGLRLLLLEFSPWRGLRPDMISAGVASAAAVSIVFLIAALG</sequence>
<evidence type="ECO:0000256" key="10">
    <source>
        <dbReference type="ARBA" id="ARBA00023136"/>
    </source>
</evidence>
<evidence type="ECO:0000256" key="13">
    <source>
        <dbReference type="SAM" id="Phobius"/>
    </source>
</evidence>
<comment type="function">
    <text evidence="1">Membrane-anchoring subunit of succinate dehydrogenase (SDH).</text>
</comment>
<evidence type="ECO:0000256" key="8">
    <source>
        <dbReference type="ARBA" id="ARBA00022989"/>
    </source>
</evidence>
<comment type="subunit">
    <text evidence="11">Part of an enzyme complex containing four subunits: a flavoprotein, an iron-sulfur protein, plus two membrane-anchoring proteins, SdhC and SdhD. The complex can form homotrimers.</text>
</comment>
<evidence type="ECO:0000313" key="15">
    <source>
        <dbReference type="Proteomes" id="UP000559809"/>
    </source>
</evidence>
<comment type="cofactor">
    <cofactor evidence="12">
        <name>heme</name>
        <dbReference type="ChEBI" id="CHEBI:30413"/>
    </cofactor>
    <text evidence="12">The heme is bound between the two transmembrane subunits.</text>
</comment>
<comment type="caution">
    <text evidence="14">The sequence shown here is derived from an EMBL/GenBank/DDBJ whole genome shotgun (WGS) entry which is preliminary data.</text>
</comment>
<keyword evidence="8 13" id="KW-1133">Transmembrane helix</keyword>
<reference evidence="14 15" key="1">
    <citation type="submission" date="2020-07" db="EMBL/GenBank/DDBJ databases">
        <title>Taxonomic revisions and descriptions of new bacterial species based on genomic comparisons in the high-G+C-content subgroup of the family Alcaligenaceae.</title>
        <authorList>
            <person name="Szabo A."/>
            <person name="Felfoldi T."/>
        </authorList>
    </citation>
    <scope>NUCLEOTIDE SEQUENCE [LARGE SCALE GENOMIC DNA]</scope>
    <source>
        <strain evidence="14 15">LMG 24012</strain>
    </source>
</reference>
<dbReference type="RefSeq" id="WP_180158220.1">
    <property type="nucleotide sequence ID" value="NZ_JACHHM010000008.1"/>
</dbReference>
<dbReference type="Pfam" id="PF01127">
    <property type="entry name" value="Sdh_cyt"/>
    <property type="match status" value="1"/>
</dbReference>
<dbReference type="GO" id="GO:0016020">
    <property type="term" value="C:membrane"/>
    <property type="evidence" value="ECO:0007669"/>
    <property type="project" value="UniProtKB-SubCell"/>
</dbReference>
<dbReference type="InterPro" id="IPR034804">
    <property type="entry name" value="SQR/QFR_C/D"/>
</dbReference>
<evidence type="ECO:0000256" key="7">
    <source>
        <dbReference type="ARBA" id="ARBA00022723"/>
    </source>
</evidence>
<dbReference type="GO" id="GO:0006099">
    <property type="term" value="P:tricarboxylic acid cycle"/>
    <property type="evidence" value="ECO:0007669"/>
    <property type="project" value="InterPro"/>
</dbReference>
<evidence type="ECO:0000256" key="2">
    <source>
        <dbReference type="ARBA" id="ARBA00004370"/>
    </source>
</evidence>
<gene>
    <name evidence="14" type="primary">sdhC</name>
    <name evidence="14" type="ORF">H0A72_19245</name>
</gene>
<evidence type="ECO:0000256" key="4">
    <source>
        <dbReference type="ARBA" id="ARBA00020076"/>
    </source>
</evidence>
<name>A0A853G3K3_9BURK</name>
<organism evidence="14 15">
    <name type="scientific">Parapusillimonas granuli</name>
    <dbReference type="NCBI Taxonomy" id="380911"/>
    <lineage>
        <taxon>Bacteria</taxon>
        <taxon>Pseudomonadati</taxon>
        <taxon>Pseudomonadota</taxon>
        <taxon>Betaproteobacteria</taxon>
        <taxon>Burkholderiales</taxon>
        <taxon>Alcaligenaceae</taxon>
        <taxon>Parapusillimonas</taxon>
    </lineage>
</organism>
<accession>A0A853G3K3</accession>
<evidence type="ECO:0000256" key="5">
    <source>
        <dbReference type="ARBA" id="ARBA00022617"/>
    </source>
</evidence>
<keyword evidence="7 12" id="KW-0479">Metal-binding</keyword>
<dbReference type="PANTHER" id="PTHR41910">
    <property type="entry name" value="SUCCINATE DEHYDROGENASE 2 MEMBRANE SUBUNIT SDHC"/>
    <property type="match status" value="1"/>
</dbReference>
<dbReference type="PIRSF" id="PIRSF000178">
    <property type="entry name" value="SDH_cyt_b560"/>
    <property type="match status" value="1"/>
</dbReference>
<evidence type="ECO:0000256" key="12">
    <source>
        <dbReference type="PIRSR" id="PIRSR000178-1"/>
    </source>
</evidence>
<dbReference type="AlphaFoldDB" id="A0A853G3K3"/>
<comment type="similarity">
    <text evidence="3">Belongs to the cytochrome b560 family.</text>
</comment>
<evidence type="ECO:0000256" key="11">
    <source>
        <dbReference type="ARBA" id="ARBA00025912"/>
    </source>
</evidence>
<dbReference type="Gene3D" id="1.20.1300.10">
    <property type="entry name" value="Fumarate reductase/succinate dehydrogenase, transmembrane subunit"/>
    <property type="match status" value="1"/>
</dbReference>
<protein>
    <recommendedName>
        <fullName evidence="4">Succinate dehydrogenase cytochrome b556 subunit</fullName>
    </recommendedName>
</protein>
<evidence type="ECO:0000256" key="9">
    <source>
        <dbReference type="ARBA" id="ARBA00023004"/>
    </source>
</evidence>
<dbReference type="NCBIfam" id="TIGR02970">
    <property type="entry name" value="succ_dehyd_cytB"/>
    <property type="match status" value="1"/>
</dbReference>
<dbReference type="EMBL" id="JACCEM010000012">
    <property type="protein sequence ID" value="NYT51453.1"/>
    <property type="molecule type" value="Genomic_DNA"/>
</dbReference>
<keyword evidence="9 12" id="KW-0408">Iron</keyword>
<keyword evidence="5 12" id="KW-0349">Heme</keyword>
<evidence type="ECO:0000256" key="3">
    <source>
        <dbReference type="ARBA" id="ARBA00007244"/>
    </source>
</evidence>
<keyword evidence="10 13" id="KW-0472">Membrane</keyword>
<feature type="transmembrane region" description="Helical" evidence="13">
    <location>
        <begin position="96"/>
        <end position="116"/>
    </location>
</feature>
<dbReference type="InterPro" id="IPR014314">
    <property type="entry name" value="Succ_DH_cytb556"/>
</dbReference>
<dbReference type="InterPro" id="IPR000701">
    <property type="entry name" value="SuccDH_FuR_B_TM-su"/>
</dbReference>
<feature type="transmembrane region" description="Helical" evidence="13">
    <location>
        <begin position="12"/>
        <end position="35"/>
    </location>
</feature>